<proteinExistence type="predicted"/>
<evidence type="ECO:0000313" key="1">
    <source>
        <dbReference type="EMBL" id="GET38673.1"/>
    </source>
</evidence>
<dbReference type="EMBL" id="BLAY01000049">
    <property type="protein sequence ID" value="GET38673.1"/>
    <property type="molecule type" value="Genomic_DNA"/>
</dbReference>
<dbReference type="Proteomes" id="UP001050975">
    <property type="component" value="Unassembled WGS sequence"/>
</dbReference>
<organism evidence="1 2">
    <name type="scientific">Microseira wollei NIES-4236</name>
    <dbReference type="NCBI Taxonomy" id="2530354"/>
    <lineage>
        <taxon>Bacteria</taxon>
        <taxon>Bacillati</taxon>
        <taxon>Cyanobacteriota</taxon>
        <taxon>Cyanophyceae</taxon>
        <taxon>Oscillatoriophycideae</taxon>
        <taxon>Aerosakkonematales</taxon>
        <taxon>Aerosakkonemataceae</taxon>
        <taxon>Microseira</taxon>
    </lineage>
</organism>
<sequence length="60" mass="6816">MSIREAVQQALTKGYLTKETEKRLHLLLQTNDEMEDFNAFIKLQLALVTGHVRPVSGGKF</sequence>
<name>A0AAV3X930_9CYAN</name>
<dbReference type="AlphaFoldDB" id="A0AAV3X930"/>
<dbReference type="RefSeq" id="WP_226582729.1">
    <property type="nucleotide sequence ID" value="NZ_BLAY01000049.1"/>
</dbReference>
<evidence type="ECO:0000313" key="2">
    <source>
        <dbReference type="Proteomes" id="UP001050975"/>
    </source>
</evidence>
<accession>A0AAV3X930</accession>
<gene>
    <name evidence="1" type="ORF">MiSe_34320</name>
</gene>
<reference evidence="1" key="1">
    <citation type="submission" date="2019-10" db="EMBL/GenBank/DDBJ databases">
        <title>Draft genome sequece of Microseira wollei NIES-4236.</title>
        <authorList>
            <person name="Yamaguchi H."/>
            <person name="Suzuki S."/>
            <person name="Kawachi M."/>
        </authorList>
    </citation>
    <scope>NUCLEOTIDE SEQUENCE</scope>
    <source>
        <strain evidence="1">NIES-4236</strain>
    </source>
</reference>
<protein>
    <submittedName>
        <fullName evidence="1">Uncharacterized protein</fullName>
    </submittedName>
</protein>
<keyword evidence="2" id="KW-1185">Reference proteome</keyword>
<comment type="caution">
    <text evidence="1">The sequence shown here is derived from an EMBL/GenBank/DDBJ whole genome shotgun (WGS) entry which is preliminary data.</text>
</comment>